<evidence type="ECO:0000313" key="2">
    <source>
        <dbReference type="Proteomes" id="UP001501624"/>
    </source>
</evidence>
<protein>
    <submittedName>
        <fullName evidence="1">Uncharacterized protein</fullName>
    </submittedName>
</protein>
<evidence type="ECO:0000313" key="1">
    <source>
        <dbReference type="EMBL" id="GAA3850409.1"/>
    </source>
</evidence>
<gene>
    <name evidence="1" type="ORF">GCM10022380_80670</name>
</gene>
<dbReference type="EMBL" id="BAABCM010000019">
    <property type="protein sequence ID" value="GAA3850409.1"/>
    <property type="molecule type" value="Genomic_DNA"/>
</dbReference>
<comment type="caution">
    <text evidence="1">The sequence shown here is derived from an EMBL/GenBank/DDBJ whole genome shotgun (WGS) entry which is preliminary data.</text>
</comment>
<sequence>MLTGAAMLPIVAGLAQSRAASGAVSADQAEAWLDEQRRRASDGRMLLAVPMFLASATRP</sequence>
<accession>A0ABP7JQ38</accession>
<keyword evidence="2" id="KW-1185">Reference proteome</keyword>
<proteinExistence type="predicted"/>
<dbReference type="Proteomes" id="UP001501624">
    <property type="component" value="Unassembled WGS sequence"/>
</dbReference>
<organism evidence="1 2">
    <name type="scientific">Amycolatopsis tucumanensis</name>
    <dbReference type="NCBI Taxonomy" id="401106"/>
    <lineage>
        <taxon>Bacteria</taxon>
        <taxon>Bacillati</taxon>
        <taxon>Actinomycetota</taxon>
        <taxon>Actinomycetes</taxon>
        <taxon>Pseudonocardiales</taxon>
        <taxon>Pseudonocardiaceae</taxon>
        <taxon>Amycolatopsis</taxon>
    </lineage>
</organism>
<name>A0ABP7JQ38_9PSEU</name>
<reference evidence="2" key="1">
    <citation type="journal article" date="2019" name="Int. J. Syst. Evol. Microbiol.">
        <title>The Global Catalogue of Microorganisms (GCM) 10K type strain sequencing project: providing services to taxonomists for standard genome sequencing and annotation.</title>
        <authorList>
            <consortium name="The Broad Institute Genomics Platform"/>
            <consortium name="The Broad Institute Genome Sequencing Center for Infectious Disease"/>
            <person name="Wu L."/>
            <person name="Ma J."/>
        </authorList>
    </citation>
    <scope>NUCLEOTIDE SEQUENCE [LARGE SCALE GENOMIC DNA]</scope>
    <source>
        <strain evidence="2">JCM 17017</strain>
    </source>
</reference>